<accession>A0A8T2S755</accession>
<sequence>MTLTLACSGQIHALLVKTDLCLFQPNVFSFLSTLAHWSGQAPPPSPWFCFTPKGMCSCWAWLYDAILTAAYSPLLHINFDRIFPY</sequence>
<evidence type="ECO:0000313" key="2">
    <source>
        <dbReference type="Proteomes" id="UP000825935"/>
    </source>
</evidence>
<reference evidence="1" key="1">
    <citation type="submission" date="2021-08" db="EMBL/GenBank/DDBJ databases">
        <title>WGS assembly of Ceratopteris richardii.</title>
        <authorList>
            <person name="Marchant D.B."/>
            <person name="Chen G."/>
            <person name="Jenkins J."/>
            <person name="Shu S."/>
            <person name="Leebens-Mack J."/>
            <person name="Grimwood J."/>
            <person name="Schmutz J."/>
            <person name="Soltis P."/>
            <person name="Soltis D."/>
            <person name="Chen Z.-H."/>
        </authorList>
    </citation>
    <scope>NUCLEOTIDE SEQUENCE</scope>
    <source>
        <strain evidence="1">Whitten #5841</strain>
        <tissue evidence="1">Leaf</tissue>
    </source>
</reference>
<organism evidence="1 2">
    <name type="scientific">Ceratopteris richardii</name>
    <name type="common">Triangle waterfern</name>
    <dbReference type="NCBI Taxonomy" id="49495"/>
    <lineage>
        <taxon>Eukaryota</taxon>
        <taxon>Viridiplantae</taxon>
        <taxon>Streptophyta</taxon>
        <taxon>Embryophyta</taxon>
        <taxon>Tracheophyta</taxon>
        <taxon>Polypodiopsida</taxon>
        <taxon>Polypodiidae</taxon>
        <taxon>Polypodiales</taxon>
        <taxon>Pteridineae</taxon>
        <taxon>Pteridaceae</taxon>
        <taxon>Parkerioideae</taxon>
        <taxon>Ceratopteris</taxon>
    </lineage>
</organism>
<dbReference type="Proteomes" id="UP000825935">
    <property type="component" value="Chromosome 21"/>
</dbReference>
<dbReference type="EMBL" id="CM035426">
    <property type="protein sequence ID" value="KAH7314485.1"/>
    <property type="molecule type" value="Genomic_DNA"/>
</dbReference>
<protein>
    <submittedName>
        <fullName evidence="1">Uncharacterized protein</fullName>
    </submittedName>
</protein>
<gene>
    <name evidence="1" type="ORF">KP509_21G004700</name>
</gene>
<proteinExistence type="predicted"/>
<keyword evidence="2" id="KW-1185">Reference proteome</keyword>
<comment type="caution">
    <text evidence="1">The sequence shown here is derived from an EMBL/GenBank/DDBJ whole genome shotgun (WGS) entry which is preliminary data.</text>
</comment>
<name>A0A8T2S755_CERRI</name>
<dbReference type="AlphaFoldDB" id="A0A8T2S755"/>
<evidence type="ECO:0000313" key="1">
    <source>
        <dbReference type="EMBL" id="KAH7314485.1"/>
    </source>
</evidence>